<dbReference type="PANTHER" id="PTHR10361">
    <property type="entry name" value="SODIUM-BILE ACID COTRANSPORTER"/>
    <property type="match status" value="1"/>
</dbReference>
<evidence type="ECO:0000313" key="6">
    <source>
        <dbReference type="EMBL" id="MFH7564539.1"/>
    </source>
</evidence>
<evidence type="ECO:0000256" key="4">
    <source>
        <dbReference type="ARBA" id="ARBA00023136"/>
    </source>
</evidence>
<sequence>MNEPLINLMLPLLLGLMTLIMGTTLEPGHFRRLLHWPRALFTGLVLQWLLLPLLAWLLIVLLALPPLLGAALILVASAPGGATSNMFSFLADGDTALSISLTAFVGLLAPLWMPVSVVLQLSWLGQQQAGLSLPLGPAMAQLALICIVPVVLGMLVRRRWCIWVQQYQPRLKKVVSLAFLLLLIVLVARHRDALPSLWSGAALAMMLLCALALGAGFWIARLTGCSEAACRSLAFETGIQNAAIAIMVAYTQLGSDELALMALLYGIVMNIPALLLLGWFRRRQQPVQWREA</sequence>
<feature type="transmembrane region" description="Helical" evidence="5">
    <location>
        <begin position="259"/>
        <end position="280"/>
    </location>
</feature>
<proteinExistence type="predicted"/>
<reference evidence="6 7" key="1">
    <citation type="submission" date="2024-08" db="EMBL/GenBank/DDBJ databases">
        <title>Oceanimonas smirnovii Genome sequencing and assembly.</title>
        <authorList>
            <person name="Tang B."/>
        </authorList>
    </citation>
    <scope>NUCLEOTIDE SEQUENCE [LARGE SCALE GENOMIC DNA]</scope>
    <source>
        <strain evidence="6 7">OS2020-119</strain>
    </source>
</reference>
<dbReference type="InterPro" id="IPR004710">
    <property type="entry name" value="Bilac:Na_transpt"/>
</dbReference>
<keyword evidence="4 5" id="KW-0472">Membrane</keyword>
<feature type="transmembrane region" description="Helical" evidence="5">
    <location>
        <begin position="70"/>
        <end position="91"/>
    </location>
</feature>
<dbReference type="EMBL" id="JBGFTR010000004">
    <property type="protein sequence ID" value="MFH7564539.1"/>
    <property type="molecule type" value="Genomic_DNA"/>
</dbReference>
<keyword evidence="7" id="KW-1185">Reference proteome</keyword>
<dbReference type="Pfam" id="PF01758">
    <property type="entry name" value="SBF"/>
    <property type="match status" value="1"/>
</dbReference>
<protein>
    <submittedName>
        <fullName evidence="6">Bile acid:sodium symporter family protein</fullName>
    </submittedName>
</protein>
<evidence type="ECO:0000256" key="3">
    <source>
        <dbReference type="ARBA" id="ARBA00022989"/>
    </source>
</evidence>
<name>A0ABW7NZB9_9GAMM</name>
<feature type="transmembrane region" description="Helical" evidence="5">
    <location>
        <begin position="174"/>
        <end position="191"/>
    </location>
</feature>
<keyword evidence="2 5" id="KW-0812">Transmembrane</keyword>
<feature type="transmembrane region" description="Helical" evidence="5">
    <location>
        <begin position="232"/>
        <end position="253"/>
    </location>
</feature>
<evidence type="ECO:0000256" key="2">
    <source>
        <dbReference type="ARBA" id="ARBA00022692"/>
    </source>
</evidence>
<feature type="transmembrane region" description="Helical" evidence="5">
    <location>
        <begin position="6"/>
        <end position="27"/>
    </location>
</feature>
<dbReference type="InterPro" id="IPR038770">
    <property type="entry name" value="Na+/solute_symporter_sf"/>
</dbReference>
<evidence type="ECO:0000256" key="1">
    <source>
        <dbReference type="ARBA" id="ARBA00004141"/>
    </source>
</evidence>
<gene>
    <name evidence="6" type="ORF">AB9R89_04285</name>
</gene>
<dbReference type="Gene3D" id="1.20.1530.20">
    <property type="match status" value="1"/>
</dbReference>
<organism evidence="6 7">
    <name type="scientific">Oceanimonas smirnovii</name>
    <dbReference type="NCBI Taxonomy" id="264574"/>
    <lineage>
        <taxon>Bacteria</taxon>
        <taxon>Pseudomonadati</taxon>
        <taxon>Pseudomonadota</taxon>
        <taxon>Gammaproteobacteria</taxon>
        <taxon>Aeromonadales</taxon>
        <taxon>Aeromonadaceae</taxon>
        <taxon>Oceanimonas</taxon>
    </lineage>
</organism>
<comment type="subcellular location">
    <subcellularLocation>
        <location evidence="1">Membrane</location>
        <topology evidence="1">Multi-pass membrane protein</topology>
    </subcellularLocation>
</comment>
<dbReference type="Proteomes" id="UP001610706">
    <property type="component" value="Unassembled WGS sequence"/>
</dbReference>
<feature type="transmembrane region" description="Helical" evidence="5">
    <location>
        <begin position="135"/>
        <end position="154"/>
    </location>
</feature>
<feature type="transmembrane region" description="Helical" evidence="5">
    <location>
        <begin position="103"/>
        <end position="123"/>
    </location>
</feature>
<comment type="caution">
    <text evidence="6">The sequence shown here is derived from an EMBL/GenBank/DDBJ whole genome shotgun (WGS) entry which is preliminary data.</text>
</comment>
<dbReference type="RefSeq" id="WP_395544993.1">
    <property type="nucleotide sequence ID" value="NZ_CP166302.1"/>
</dbReference>
<accession>A0ABW7NZB9</accession>
<dbReference type="InterPro" id="IPR002657">
    <property type="entry name" value="BilAc:Na_symport/Acr3"/>
</dbReference>
<evidence type="ECO:0000313" key="7">
    <source>
        <dbReference type="Proteomes" id="UP001610706"/>
    </source>
</evidence>
<evidence type="ECO:0000256" key="5">
    <source>
        <dbReference type="SAM" id="Phobius"/>
    </source>
</evidence>
<dbReference type="PANTHER" id="PTHR10361:SF24">
    <property type="entry name" value="P3 PROTEIN"/>
    <property type="match status" value="1"/>
</dbReference>
<feature type="transmembrane region" description="Helical" evidence="5">
    <location>
        <begin position="39"/>
        <end position="64"/>
    </location>
</feature>
<feature type="transmembrane region" description="Helical" evidence="5">
    <location>
        <begin position="197"/>
        <end position="220"/>
    </location>
</feature>
<keyword evidence="3 5" id="KW-1133">Transmembrane helix</keyword>